<dbReference type="Gene3D" id="2.60.40.1460">
    <property type="entry name" value="Integrin domains. Chain A, domain 2"/>
    <property type="match status" value="1"/>
</dbReference>
<evidence type="ECO:0000256" key="4">
    <source>
        <dbReference type="ARBA" id="ARBA00022889"/>
    </source>
</evidence>
<dbReference type="PRINTS" id="PR01185">
    <property type="entry name" value="INTEGRINA"/>
</dbReference>
<dbReference type="Gene3D" id="2.130.10.130">
    <property type="entry name" value="Integrin alpha, N-terminal"/>
    <property type="match status" value="1"/>
</dbReference>
<dbReference type="AlphaFoldDB" id="A0A9Q0M2S6"/>
<dbReference type="OMA" id="CAIVECT"/>
<feature type="repeat" description="FG-GAP" evidence="10">
    <location>
        <begin position="255"/>
        <end position="315"/>
    </location>
</feature>
<dbReference type="Gene3D" id="2.60.40.1510">
    <property type="entry name" value="ntegrin, alpha v. Chain A, domain 3"/>
    <property type="match status" value="1"/>
</dbReference>
<name>A0A9Q0M2S6_BLOTA</name>
<evidence type="ECO:0000256" key="8">
    <source>
        <dbReference type="ARBA" id="ARBA00023170"/>
    </source>
</evidence>
<dbReference type="SMART" id="SM00191">
    <property type="entry name" value="Int_alpha"/>
    <property type="match status" value="4"/>
</dbReference>
<evidence type="ECO:0000259" key="12">
    <source>
        <dbReference type="Pfam" id="PF20805"/>
    </source>
</evidence>
<proteinExistence type="inferred from homology"/>
<dbReference type="EMBL" id="JAPWDV010000003">
    <property type="protein sequence ID" value="KAJ6216882.1"/>
    <property type="molecule type" value="Genomic_DNA"/>
</dbReference>
<evidence type="ECO:0000256" key="1">
    <source>
        <dbReference type="ARBA" id="ARBA00004479"/>
    </source>
</evidence>
<dbReference type="SUPFAM" id="SSF69179">
    <property type="entry name" value="Integrin domains"/>
    <property type="match status" value="2"/>
</dbReference>
<dbReference type="InterPro" id="IPR013519">
    <property type="entry name" value="Int_alpha_beta-p"/>
</dbReference>
<sequence length="891" mass="101475">MEAKIPVIHTLPYLENRYSQLQLILDKIYARSVRYVARNRSLIGFNLETDTTNVYTCAPNWVSNSETSEGICFTLDNISGQTISAFKLEPKKRILSQRPYESHSLFGFSIVSNKADQTIVASIPGFNDFGGSIAKMPDRRLPERLKDLKDSSPNSYAGFSVALMQFDRVQAIVFSTPRYNKYRGKVTLIDYDSNDVILTLLSVNATKGEFFGSSLLVIGNSLLVGAPLYSSRNRRDVGRVYYYQSIQLQNRRQQHITFTAKNSGVGAHFGTNMASIDLNMDNFIDVIISAPYEVNNDGSIGAIYIYYGRMNEIDTTFEKKIGAEEFPKLSFRGFGYSLWTRTDIDKNGYNDLIIGSILSEKVIVLRSFPIFNLTLNVWFDRKGVNLSTFCENGNPCFVVNYCILTNAKRNLPSDQTYSVQFLAYNRKIRAKENRVIVNKMNSLIDSNRNRTCMVGKEGFMIDLKKKEDLYDIITPIEIQMSVSLVRPTFKQFCPWCPIAQPFSTFNEIRFEHGCAHKVCIAQLHLDVQLKYGSNQIIDSIVHGKYNNIEMVVDVQNFAESSIDTQFRIKVVPLINMINLDVRCRLNEEVYYCEVNKLLEKNQKEEFRLFFDVTGVVGKSLNFDMLVSTNSELASESRTTVSKRFNVTKEASFKLFSNNQYNFSFSDQTTRVMLPISLLVEKDGPSSVESSKLTFELPGDVLKIDQSSKFTCTQLSSSRNRIIAKSVINETLFLSCVNDPDLCSKFECLVGAFQPGRNSINFDITLLFQPNQIAKLQYKQVLFDVQFRLYAQDVYLESEKTFALMDINMIFERKMTQIQSKASPLIMIGGGGIGLLILLITVIILIKRGFFKRKKREELLRTKQRMSMNPNLILPPGFTNVDLSDNITDEHI</sequence>
<feature type="transmembrane region" description="Helical" evidence="11">
    <location>
        <begin position="824"/>
        <end position="845"/>
    </location>
</feature>
<dbReference type="GO" id="GO:0009897">
    <property type="term" value="C:external side of plasma membrane"/>
    <property type="evidence" value="ECO:0007669"/>
    <property type="project" value="TreeGrafter"/>
</dbReference>
<feature type="domain" description="Integrin alpha second immunoglobulin-like" evidence="12">
    <location>
        <begin position="515"/>
        <end position="638"/>
    </location>
</feature>
<dbReference type="PROSITE" id="PS51470">
    <property type="entry name" value="FG_GAP"/>
    <property type="match status" value="2"/>
</dbReference>
<dbReference type="GO" id="GO:0005178">
    <property type="term" value="F:integrin binding"/>
    <property type="evidence" value="ECO:0007669"/>
    <property type="project" value="TreeGrafter"/>
</dbReference>
<organism evidence="13 14">
    <name type="scientific">Blomia tropicalis</name>
    <name type="common">Mite</name>
    <dbReference type="NCBI Taxonomy" id="40697"/>
    <lineage>
        <taxon>Eukaryota</taxon>
        <taxon>Metazoa</taxon>
        <taxon>Ecdysozoa</taxon>
        <taxon>Arthropoda</taxon>
        <taxon>Chelicerata</taxon>
        <taxon>Arachnida</taxon>
        <taxon>Acari</taxon>
        <taxon>Acariformes</taxon>
        <taxon>Sarcoptiformes</taxon>
        <taxon>Astigmata</taxon>
        <taxon>Glycyphagoidea</taxon>
        <taxon>Echimyopodidae</taxon>
        <taxon>Blomia</taxon>
    </lineage>
</organism>
<dbReference type="Proteomes" id="UP001142055">
    <property type="component" value="Chromosome 3"/>
</dbReference>
<feature type="repeat" description="FG-GAP" evidence="10">
    <location>
        <begin position="197"/>
        <end position="252"/>
    </location>
</feature>
<keyword evidence="7 11" id="KW-0472">Membrane</keyword>
<evidence type="ECO:0000256" key="10">
    <source>
        <dbReference type="PROSITE-ProRule" id="PRU00803"/>
    </source>
</evidence>
<keyword evidence="8 11" id="KW-0675">Receptor</keyword>
<dbReference type="PANTHER" id="PTHR23220">
    <property type="entry name" value="INTEGRIN ALPHA"/>
    <property type="match status" value="1"/>
</dbReference>
<evidence type="ECO:0000256" key="3">
    <source>
        <dbReference type="ARBA" id="ARBA00022692"/>
    </source>
</evidence>
<dbReference type="GO" id="GO:0008305">
    <property type="term" value="C:integrin complex"/>
    <property type="evidence" value="ECO:0007669"/>
    <property type="project" value="InterPro"/>
</dbReference>
<evidence type="ECO:0000256" key="11">
    <source>
        <dbReference type="RuleBase" id="RU003762"/>
    </source>
</evidence>
<dbReference type="InterPro" id="IPR000413">
    <property type="entry name" value="Integrin_alpha"/>
</dbReference>
<evidence type="ECO:0000256" key="2">
    <source>
        <dbReference type="ARBA" id="ARBA00008054"/>
    </source>
</evidence>
<comment type="subcellular location">
    <subcellularLocation>
        <location evidence="1 11">Membrane</location>
        <topology evidence="1 11">Single-pass type I membrane protein</topology>
    </subcellularLocation>
</comment>
<evidence type="ECO:0000256" key="5">
    <source>
        <dbReference type="ARBA" id="ARBA00022989"/>
    </source>
</evidence>
<dbReference type="GO" id="GO:0033627">
    <property type="term" value="P:cell adhesion mediated by integrin"/>
    <property type="evidence" value="ECO:0007669"/>
    <property type="project" value="TreeGrafter"/>
</dbReference>
<dbReference type="InterPro" id="IPR028994">
    <property type="entry name" value="Integrin_alpha_N"/>
</dbReference>
<comment type="similarity">
    <text evidence="2 11">Belongs to the integrin alpha chain family.</text>
</comment>
<protein>
    <recommendedName>
        <fullName evidence="12">Integrin alpha second immunoglobulin-like domain-containing protein</fullName>
    </recommendedName>
</protein>
<dbReference type="GO" id="GO:0007160">
    <property type="term" value="P:cell-matrix adhesion"/>
    <property type="evidence" value="ECO:0007669"/>
    <property type="project" value="TreeGrafter"/>
</dbReference>
<keyword evidence="3 11" id="KW-0812">Transmembrane</keyword>
<reference evidence="13" key="1">
    <citation type="submission" date="2022-12" db="EMBL/GenBank/DDBJ databases">
        <title>Genome assemblies of Blomia tropicalis.</title>
        <authorList>
            <person name="Cui Y."/>
        </authorList>
    </citation>
    <scope>NUCLEOTIDE SEQUENCE</scope>
    <source>
        <tissue evidence="13">Adult mites</tissue>
    </source>
</reference>
<dbReference type="InterPro" id="IPR048285">
    <property type="entry name" value="Integrin_alpha_Ig-like_2"/>
</dbReference>
<evidence type="ECO:0000256" key="9">
    <source>
        <dbReference type="ARBA" id="ARBA00023180"/>
    </source>
</evidence>
<dbReference type="GO" id="GO:0007157">
    <property type="term" value="P:heterophilic cell-cell adhesion via plasma membrane cell adhesion molecules"/>
    <property type="evidence" value="ECO:0007669"/>
    <property type="project" value="UniProtKB-ARBA"/>
</dbReference>
<keyword evidence="4 11" id="KW-0130">Cell adhesion</keyword>
<evidence type="ECO:0000256" key="7">
    <source>
        <dbReference type="ARBA" id="ARBA00023136"/>
    </source>
</evidence>
<evidence type="ECO:0000313" key="14">
    <source>
        <dbReference type="Proteomes" id="UP001142055"/>
    </source>
</evidence>
<dbReference type="PANTHER" id="PTHR23220:SF83">
    <property type="entry name" value="INTEGRIN ALPHA-PS3-RELATED"/>
    <property type="match status" value="1"/>
</dbReference>
<keyword evidence="9" id="KW-0325">Glycoprotein</keyword>
<comment type="caution">
    <text evidence="13">The sequence shown here is derived from an EMBL/GenBank/DDBJ whole genome shotgun (WGS) entry which is preliminary data.</text>
</comment>
<dbReference type="GO" id="GO:0007229">
    <property type="term" value="P:integrin-mediated signaling pathway"/>
    <property type="evidence" value="ECO:0007669"/>
    <property type="project" value="UniProtKB-KW"/>
</dbReference>
<keyword evidence="14" id="KW-1185">Reference proteome</keyword>
<evidence type="ECO:0000256" key="6">
    <source>
        <dbReference type="ARBA" id="ARBA00023037"/>
    </source>
</evidence>
<keyword evidence="5 11" id="KW-1133">Transmembrane helix</keyword>
<accession>A0A9Q0M2S6</accession>
<dbReference type="Gene3D" id="1.20.5.930">
    <property type="entry name" value="Bicelle-embedded integrin alpha(iib) transmembrane segment"/>
    <property type="match status" value="1"/>
</dbReference>
<keyword evidence="6 11" id="KW-0401">Integrin</keyword>
<dbReference type="InterPro" id="IPR032695">
    <property type="entry name" value="Integrin_dom_sf"/>
</dbReference>
<dbReference type="SUPFAM" id="SSF69318">
    <property type="entry name" value="Integrin alpha N-terminal domain"/>
    <property type="match status" value="1"/>
</dbReference>
<gene>
    <name evidence="13" type="ORF">RDWZM_008039</name>
</gene>
<dbReference type="Pfam" id="PF20805">
    <property type="entry name" value="Integrin_A_Ig_2"/>
    <property type="match status" value="1"/>
</dbReference>
<evidence type="ECO:0000313" key="13">
    <source>
        <dbReference type="EMBL" id="KAJ6216882.1"/>
    </source>
</evidence>